<proteinExistence type="predicted"/>
<accession>A0A2P5AWW6</accession>
<evidence type="ECO:0000313" key="1">
    <source>
        <dbReference type="EMBL" id="PON41001.1"/>
    </source>
</evidence>
<dbReference type="AlphaFoldDB" id="A0A2P5AWW6"/>
<comment type="caution">
    <text evidence="1">The sequence shown here is derived from an EMBL/GenBank/DDBJ whole genome shotgun (WGS) entry which is preliminary data.</text>
</comment>
<name>A0A2P5AWW6_PARAD</name>
<keyword evidence="2" id="KW-1185">Reference proteome</keyword>
<gene>
    <name evidence="1" type="ORF">PanWU01x14_292900</name>
</gene>
<reference evidence="2" key="1">
    <citation type="submission" date="2016-06" db="EMBL/GenBank/DDBJ databases">
        <title>Parallel loss of symbiosis genes in relatives of nitrogen-fixing non-legume Parasponia.</title>
        <authorList>
            <person name="Van Velzen R."/>
            <person name="Holmer R."/>
            <person name="Bu F."/>
            <person name="Rutten L."/>
            <person name="Van Zeijl A."/>
            <person name="Liu W."/>
            <person name="Santuari L."/>
            <person name="Cao Q."/>
            <person name="Sharma T."/>
            <person name="Shen D."/>
            <person name="Roswanjaya Y."/>
            <person name="Wardhani T."/>
            <person name="Kalhor M.S."/>
            <person name="Jansen J."/>
            <person name="Van den Hoogen J."/>
            <person name="Gungor B."/>
            <person name="Hartog M."/>
            <person name="Hontelez J."/>
            <person name="Verver J."/>
            <person name="Yang W.-C."/>
            <person name="Schijlen E."/>
            <person name="Repin R."/>
            <person name="Schilthuizen M."/>
            <person name="Schranz E."/>
            <person name="Heidstra R."/>
            <person name="Miyata K."/>
            <person name="Fedorova E."/>
            <person name="Kohlen W."/>
            <person name="Bisseling T."/>
            <person name="Smit S."/>
            <person name="Geurts R."/>
        </authorList>
    </citation>
    <scope>NUCLEOTIDE SEQUENCE [LARGE SCALE GENOMIC DNA]</scope>
    <source>
        <strain evidence="2">cv. WU1-14</strain>
    </source>
</reference>
<dbReference type="OrthoDB" id="10454944at2759"/>
<dbReference type="EMBL" id="JXTB01000426">
    <property type="protein sequence ID" value="PON41001.1"/>
    <property type="molecule type" value="Genomic_DNA"/>
</dbReference>
<dbReference type="Proteomes" id="UP000237105">
    <property type="component" value="Unassembled WGS sequence"/>
</dbReference>
<evidence type="ECO:0000313" key="2">
    <source>
        <dbReference type="Proteomes" id="UP000237105"/>
    </source>
</evidence>
<organism evidence="1 2">
    <name type="scientific">Parasponia andersonii</name>
    <name type="common">Sponia andersonii</name>
    <dbReference type="NCBI Taxonomy" id="3476"/>
    <lineage>
        <taxon>Eukaryota</taxon>
        <taxon>Viridiplantae</taxon>
        <taxon>Streptophyta</taxon>
        <taxon>Embryophyta</taxon>
        <taxon>Tracheophyta</taxon>
        <taxon>Spermatophyta</taxon>
        <taxon>Magnoliopsida</taxon>
        <taxon>eudicotyledons</taxon>
        <taxon>Gunneridae</taxon>
        <taxon>Pentapetalae</taxon>
        <taxon>rosids</taxon>
        <taxon>fabids</taxon>
        <taxon>Rosales</taxon>
        <taxon>Cannabaceae</taxon>
        <taxon>Parasponia</taxon>
    </lineage>
</organism>
<sequence length="85" mass="9531">MYPPSPPTPSDSPSLMVCDSSNQLHSFSRTELLLLTRCPIIPLPILGSLDDHFREGRISFGLMMVLHRGLKVLKESSFYDTISCH</sequence>
<protein>
    <submittedName>
        <fullName evidence="1">Uncharacterized protein</fullName>
    </submittedName>
</protein>